<evidence type="ECO:0000256" key="5">
    <source>
        <dbReference type="ARBA" id="ARBA00022741"/>
    </source>
</evidence>
<keyword evidence="8" id="KW-0902">Two-component regulatory system</keyword>
<evidence type="ECO:0000256" key="1">
    <source>
        <dbReference type="ARBA" id="ARBA00000085"/>
    </source>
</evidence>
<evidence type="ECO:0000256" key="2">
    <source>
        <dbReference type="ARBA" id="ARBA00012438"/>
    </source>
</evidence>
<dbReference type="AlphaFoldDB" id="A0A543GAP1"/>
<keyword evidence="4" id="KW-0808">Transferase</keyword>
<evidence type="ECO:0000256" key="4">
    <source>
        <dbReference type="ARBA" id="ARBA00022679"/>
    </source>
</evidence>
<accession>A0A543GAP1</accession>
<gene>
    <name evidence="11" type="ORF">FB388_0501</name>
</gene>
<dbReference type="GO" id="GO:0005524">
    <property type="term" value="F:ATP binding"/>
    <property type="evidence" value="ECO:0007669"/>
    <property type="project" value="UniProtKB-KW"/>
</dbReference>
<dbReference type="InterPro" id="IPR050482">
    <property type="entry name" value="Sensor_HK_TwoCompSys"/>
</dbReference>
<dbReference type="OrthoDB" id="3696704at2"/>
<keyword evidence="12" id="KW-1185">Reference proteome</keyword>
<name>A0A543GAP1_9PSEU</name>
<dbReference type="EC" id="2.7.13.3" evidence="2"/>
<dbReference type="Proteomes" id="UP000319818">
    <property type="component" value="Unassembled WGS sequence"/>
</dbReference>
<dbReference type="PANTHER" id="PTHR24421:SF10">
    <property type="entry name" value="NITRATE_NITRITE SENSOR PROTEIN NARQ"/>
    <property type="match status" value="1"/>
</dbReference>
<proteinExistence type="predicted"/>
<evidence type="ECO:0000256" key="9">
    <source>
        <dbReference type="SAM" id="MobiDB-lite"/>
    </source>
</evidence>
<evidence type="ECO:0000256" key="8">
    <source>
        <dbReference type="ARBA" id="ARBA00023012"/>
    </source>
</evidence>
<evidence type="ECO:0000259" key="10">
    <source>
        <dbReference type="Pfam" id="PF07730"/>
    </source>
</evidence>
<keyword evidence="6 11" id="KW-0418">Kinase</keyword>
<dbReference type="PANTHER" id="PTHR24421">
    <property type="entry name" value="NITRATE/NITRITE SENSOR PROTEIN NARX-RELATED"/>
    <property type="match status" value="1"/>
</dbReference>
<evidence type="ECO:0000256" key="7">
    <source>
        <dbReference type="ARBA" id="ARBA00022840"/>
    </source>
</evidence>
<dbReference type="GO" id="GO:0046983">
    <property type="term" value="F:protein dimerization activity"/>
    <property type="evidence" value="ECO:0007669"/>
    <property type="project" value="InterPro"/>
</dbReference>
<reference evidence="11 12" key="1">
    <citation type="submission" date="2019-06" db="EMBL/GenBank/DDBJ databases">
        <title>Sequencing the genomes of 1000 actinobacteria strains.</title>
        <authorList>
            <person name="Klenk H.-P."/>
        </authorList>
    </citation>
    <scope>NUCLEOTIDE SEQUENCE [LARGE SCALE GENOMIC DNA]</scope>
    <source>
        <strain evidence="11 12">DSM 45511</strain>
    </source>
</reference>
<keyword evidence="3" id="KW-0597">Phosphoprotein</keyword>
<dbReference type="Pfam" id="PF07730">
    <property type="entry name" value="HisKA_3"/>
    <property type="match status" value="1"/>
</dbReference>
<evidence type="ECO:0000313" key="11">
    <source>
        <dbReference type="EMBL" id="TQM43159.1"/>
    </source>
</evidence>
<dbReference type="InterPro" id="IPR011712">
    <property type="entry name" value="Sig_transdc_His_kin_sub3_dim/P"/>
</dbReference>
<comment type="catalytic activity">
    <reaction evidence="1">
        <text>ATP + protein L-histidine = ADP + protein N-phospho-L-histidine.</text>
        <dbReference type="EC" id="2.7.13.3"/>
    </reaction>
</comment>
<protein>
    <recommendedName>
        <fullName evidence="2">histidine kinase</fullName>
        <ecNumber evidence="2">2.7.13.3</ecNumber>
    </recommendedName>
</protein>
<evidence type="ECO:0000313" key="12">
    <source>
        <dbReference type="Proteomes" id="UP000319818"/>
    </source>
</evidence>
<keyword evidence="5" id="KW-0547">Nucleotide-binding</keyword>
<dbReference type="GO" id="GO:0000155">
    <property type="term" value="F:phosphorelay sensor kinase activity"/>
    <property type="evidence" value="ECO:0007669"/>
    <property type="project" value="InterPro"/>
</dbReference>
<evidence type="ECO:0000256" key="6">
    <source>
        <dbReference type="ARBA" id="ARBA00022777"/>
    </source>
</evidence>
<dbReference type="GO" id="GO:0016020">
    <property type="term" value="C:membrane"/>
    <property type="evidence" value="ECO:0007669"/>
    <property type="project" value="InterPro"/>
</dbReference>
<dbReference type="Gene3D" id="1.20.5.1930">
    <property type="match status" value="1"/>
</dbReference>
<dbReference type="RefSeq" id="WP_142096274.1">
    <property type="nucleotide sequence ID" value="NZ_VFPH01000001.1"/>
</dbReference>
<organism evidence="11 12">
    <name type="scientific">Pseudonocardia cypriaca</name>
    <dbReference type="NCBI Taxonomy" id="882449"/>
    <lineage>
        <taxon>Bacteria</taxon>
        <taxon>Bacillati</taxon>
        <taxon>Actinomycetota</taxon>
        <taxon>Actinomycetes</taxon>
        <taxon>Pseudonocardiales</taxon>
        <taxon>Pseudonocardiaceae</taxon>
        <taxon>Pseudonocardia</taxon>
    </lineage>
</organism>
<keyword evidence="7" id="KW-0067">ATP-binding</keyword>
<evidence type="ECO:0000256" key="3">
    <source>
        <dbReference type="ARBA" id="ARBA00022553"/>
    </source>
</evidence>
<sequence length="229" mass="24093">MMLEPAQRAGDAPRSDSEQHAPSGPTLPGTRLPAPTPEARLHAEREQWRLRRGVERQLHDGAALRISALTLQLGLLRHRPADGDLDTAIDGVQDELHAVLQELRDVAGKIYPPLLDEAGLGPALREVADQVDSSVRVSASDDRFGPAAEGAAYFAVVGCLEAVAGDGPSGTAGLDVVVRREDDTLAVDVAGVELRHADAMLGAVRHLDGVIDVAGGPLVGTITVRIPCE</sequence>
<feature type="region of interest" description="Disordered" evidence="9">
    <location>
        <begin position="1"/>
        <end position="42"/>
    </location>
</feature>
<feature type="domain" description="Signal transduction histidine kinase subgroup 3 dimerisation and phosphoacceptor" evidence="10">
    <location>
        <begin position="51"/>
        <end position="113"/>
    </location>
</feature>
<dbReference type="EMBL" id="VFPH01000001">
    <property type="protein sequence ID" value="TQM43159.1"/>
    <property type="molecule type" value="Genomic_DNA"/>
</dbReference>
<comment type="caution">
    <text evidence="11">The sequence shown here is derived from an EMBL/GenBank/DDBJ whole genome shotgun (WGS) entry which is preliminary data.</text>
</comment>